<gene>
    <name evidence="1" type="ORF">NT05LM_2055</name>
</gene>
<accession>A0ABP2JX70</accession>
<protein>
    <submittedName>
        <fullName evidence="1">Uncharacterized protein</fullName>
    </submittedName>
</protein>
<evidence type="ECO:0000313" key="2">
    <source>
        <dbReference type="Proteomes" id="UP000003412"/>
    </source>
</evidence>
<sequence length="58" mass="6773">MAVFVFECVWLTNKLTDAINKNQVQFLFNHETKKWSKVENLTFSLYLGCFLTILSQLG</sequence>
<organism evidence="1 2">
    <name type="scientific">Listeria marthii FSL S4-120</name>
    <dbReference type="NCBI Taxonomy" id="702457"/>
    <lineage>
        <taxon>Bacteria</taxon>
        <taxon>Bacillati</taxon>
        <taxon>Bacillota</taxon>
        <taxon>Bacilli</taxon>
        <taxon>Bacillales</taxon>
        <taxon>Listeriaceae</taxon>
        <taxon>Listeria</taxon>
    </lineage>
</organism>
<dbReference type="EMBL" id="ADXF01000729">
    <property type="protein sequence ID" value="EFR87430.1"/>
    <property type="molecule type" value="Genomic_DNA"/>
</dbReference>
<reference evidence="1 2" key="1">
    <citation type="journal article" date="2010" name="Microbiol. Resour. Announc.">
        <title>Comparative genomics of the bacterial genus Listeria: Genome evolution is characterized by limited gene acquisition and limited gene loss.</title>
        <authorList>
            <person name="den Bakker H.C."/>
            <person name="Cummings C.A."/>
            <person name="Ferreira V."/>
            <person name="Vatta P."/>
            <person name="Orsi R.H."/>
            <person name="Degoricija L."/>
            <person name="Barker M."/>
            <person name="Petrauskene O."/>
            <person name="Furtado M.R."/>
            <person name="Wiedmann M."/>
        </authorList>
    </citation>
    <scope>NUCLEOTIDE SEQUENCE [LARGE SCALE GENOMIC DNA]</scope>
    <source>
        <strain evidence="1 2">FSL S4-120</strain>
    </source>
</reference>
<name>A0ABP2JX70_9LIST</name>
<proteinExistence type="predicted"/>
<keyword evidence="2" id="KW-1185">Reference proteome</keyword>
<dbReference type="Proteomes" id="UP000003412">
    <property type="component" value="Chromosome"/>
</dbReference>
<comment type="caution">
    <text evidence="1">The sequence shown here is derived from an EMBL/GenBank/DDBJ whole genome shotgun (WGS) entry which is preliminary data.</text>
</comment>
<evidence type="ECO:0000313" key="1">
    <source>
        <dbReference type="EMBL" id="EFR87430.1"/>
    </source>
</evidence>